<evidence type="ECO:0000256" key="1">
    <source>
        <dbReference type="ARBA" id="ARBA00022737"/>
    </source>
</evidence>
<reference evidence="4 5" key="1">
    <citation type="journal article" date="2017" name="Genome Biol.">
        <title>New reference genome sequences of hot pepper reveal the massive evolution of plant disease-resistance genes by retroduplication.</title>
        <authorList>
            <person name="Kim S."/>
            <person name="Park J."/>
            <person name="Yeom S.I."/>
            <person name="Kim Y.M."/>
            <person name="Seo E."/>
            <person name="Kim K.T."/>
            <person name="Kim M.S."/>
            <person name="Lee J.M."/>
            <person name="Cheong K."/>
            <person name="Shin H.S."/>
            <person name="Kim S.B."/>
            <person name="Han K."/>
            <person name="Lee J."/>
            <person name="Park M."/>
            <person name="Lee H.A."/>
            <person name="Lee H.Y."/>
            <person name="Lee Y."/>
            <person name="Oh S."/>
            <person name="Lee J.H."/>
            <person name="Choi E."/>
            <person name="Choi E."/>
            <person name="Lee S.E."/>
            <person name="Jeon J."/>
            <person name="Kim H."/>
            <person name="Choi G."/>
            <person name="Song H."/>
            <person name="Lee J."/>
            <person name="Lee S.C."/>
            <person name="Kwon J.K."/>
            <person name="Lee H.Y."/>
            <person name="Koo N."/>
            <person name="Hong Y."/>
            <person name="Kim R.W."/>
            <person name="Kang W.H."/>
            <person name="Huh J.H."/>
            <person name="Kang B.C."/>
            <person name="Yang T.J."/>
            <person name="Lee Y.H."/>
            <person name="Bennetzen J.L."/>
            <person name="Choi D."/>
        </authorList>
    </citation>
    <scope>NUCLEOTIDE SEQUENCE [LARGE SCALE GENOMIC DNA]</scope>
    <source>
        <strain evidence="5">cv. PBC81</strain>
    </source>
</reference>
<name>A0A2G2X6C4_CAPBA</name>
<dbReference type="AlphaFoldDB" id="A0A2G2X6C4"/>
<evidence type="ECO:0000313" key="4">
    <source>
        <dbReference type="EMBL" id="PHT53038.1"/>
    </source>
</evidence>
<accession>A0A2G2X6C4</accession>
<reference evidence="5" key="2">
    <citation type="journal article" date="2017" name="J. Anim. Genet.">
        <title>Multiple reference genome sequences of hot pepper reveal the massive evolution of plant disease resistance genes by retroduplication.</title>
        <authorList>
            <person name="Kim S."/>
            <person name="Park J."/>
            <person name="Yeom S.-I."/>
            <person name="Kim Y.-M."/>
            <person name="Seo E."/>
            <person name="Kim K.-T."/>
            <person name="Kim M.-S."/>
            <person name="Lee J.M."/>
            <person name="Cheong K."/>
            <person name="Shin H.-S."/>
            <person name="Kim S.-B."/>
            <person name="Han K."/>
            <person name="Lee J."/>
            <person name="Park M."/>
            <person name="Lee H.-A."/>
            <person name="Lee H.-Y."/>
            <person name="Lee Y."/>
            <person name="Oh S."/>
            <person name="Lee J.H."/>
            <person name="Choi E."/>
            <person name="Choi E."/>
            <person name="Lee S.E."/>
            <person name="Jeon J."/>
            <person name="Kim H."/>
            <person name="Choi G."/>
            <person name="Song H."/>
            <person name="Lee J."/>
            <person name="Lee S.-C."/>
            <person name="Kwon J.-K."/>
            <person name="Lee H.-Y."/>
            <person name="Koo N."/>
            <person name="Hong Y."/>
            <person name="Kim R.W."/>
            <person name="Kang W.-H."/>
            <person name="Huh J.H."/>
            <person name="Kang B.-C."/>
            <person name="Yang T.-J."/>
            <person name="Lee Y.-H."/>
            <person name="Bennetzen J.L."/>
            <person name="Choi D."/>
        </authorList>
    </citation>
    <scope>NUCLEOTIDE SEQUENCE [LARGE SCALE GENOMIC DNA]</scope>
    <source>
        <strain evidence="5">cv. PBC81</strain>
    </source>
</reference>
<keyword evidence="2" id="KW-1133">Transmembrane helix</keyword>
<sequence>MDARLSQAETAHLDEPDELDEEFDTFPTFRPTDVVRMRYDRLRCMAGRVQTIVGDLTTQGERALAILSWRDPRATAIFIILALIWVVFLYVIPFQVVAVLMGLYWLRHPLFWSKLLSVPVNFFKKLQSKSHMLL</sequence>
<keyword evidence="2" id="KW-0812">Transmembrane</keyword>
<evidence type="ECO:0000313" key="5">
    <source>
        <dbReference type="Proteomes" id="UP000224567"/>
    </source>
</evidence>
<dbReference type="PANTHER" id="PTHR31425:SF22">
    <property type="entry name" value="MULTIPLE C2 DOMAIN AND TRANSMEMBRANE REGION PROTEIN 6"/>
    <property type="match status" value="1"/>
</dbReference>
<keyword evidence="2" id="KW-0472">Membrane</keyword>
<protein>
    <submittedName>
        <fullName evidence="4">Protein QUIRKY</fullName>
    </submittedName>
</protein>
<evidence type="ECO:0000256" key="2">
    <source>
        <dbReference type="SAM" id="Phobius"/>
    </source>
</evidence>
<dbReference type="EMBL" id="MLFT02000003">
    <property type="protein sequence ID" value="PHT53038.1"/>
    <property type="molecule type" value="Genomic_DNA"/>
</dbReference>
<feature type="transmembrane region" description="Helical" evidence="2">
    <location>
        <begin position="77"/>
        <end position="106"/>
    </location>
</feature>
<dbReference type="OrthoDB" id="1305684at2759"/>
<dbReference type="InterPro" id="IPR013583">
    <property type="entry name" value="MCTP_C"/>
</dbReference>
<dbReference type="PANTHER" id="PTHR31425">
    <property type="entry name" value="PHOSPHORIBOSYLANTHRANILATE TRANSFERASE ISOFORM 1"/>
    <property type="match status" value="1"/>
</dbReference>
<dbReference type="Pfam" id="PF08372">
    <property type="entry name" value="PRT_C"/>
    <property type="match status" value="1"/>
</dbReference>
<organism evidence="4 5">
    <name type="scientific">Capsicum baccatum</name>
    <name type="common">Peruvian pepper</name>
    <dbReference type="NCBI Taxonomy" id="33114"/>
    <lineage>
        <taxon>Eukaryota</taxon>
        <taxon>Viridiplantae</taxon>
        <taxon>Streptophyta</taxon>
        <taxon>Embryophyta</taxon>
        <taxon>Tracheophyta</taxon>
        <taxon>Spermatophyta</taxon>
        <taxon>Magnoliopsida</taxon>
        <taxon>eudicotyledons</taxon>
        <taxon>Gunneridae</taxon>
        <taxon>Pentapetalae</taxon>
        <taxon>asterids</taxon>
        <taxon>lamiids</taxon>
        <taxon>Solanales</taxon>
        <taxon>Solanaceae</taxon>
        <taxon>Solanoideae</taxon>
        <taxon>Capsiceae</taxon>
        <taxon>Capsicum</taxon>
    </lineage>
</organism>
<dbReference type="STRING" id="33114.A0A2G2X6C4"/>
<feature type="domain" description="Multiple C2" evidence="3">
    <location>
        <begin position="1"/>
        <end position="134"/>
    </location>
</feature>
<keyword evidence="1" id="KW-0677">Repeat</keyword>
<dbReference type="InterPro" id="IPR047259">
    <property type="entry name" value="QUIRKY-like"/>
</dbReference>
<dbReference type="Proteomes" id="UP000224567">
    <property type="component" value="Unassembled WGS sequence"/>
</dbReference>
<comment type="caution">
    <text evidence="4">The sequence shown here is derived from an EMBL/GenBank/DDBJ whole genome shotgun (WGS) entry which is preliminary data.</text>
</comment>
<evidence type="ECO:0000259" key="3">
    <source>
        <dbReference type="Pfam" id="PF08372"/>
    </source>
</evidence>
<keyword evidence="5" id="KW-1185">Reference proteome</keyword>
<proteinExistence type="predicted"/>
<gene>
    <name evidence="4" type="ORF">CQW23_07500</name>
</gene>